<dbReference type="Pfam" id="PF04430">
    <property type="entry name" value="DUF498"/>
    <property type="match status" value="1"/>
</dbReference>
<dbReference type="AlphaFoldDB" id="A0A0F9NRX5"/>
<dbReference type="PANTHER" id="PTHR21192">
    <property type="entry name" value="NUCLEAR PROTEIN E3-3"/>
    <property type="match status" value="1"/>
</dbReference>
<comment type="caution">
    <text evidence="1">The sequence shown here is derived from an EMBL/GenBank/DDBJ whole genome shotgun (WGS) entry which is preliminary data.</text>
</comment>
<dbReference type="InterPro" id="IPR036748">
    <property type="entry name" value="MTH938-like_sf"/>
</dbReference>
<dbReference type="PANTHER" id="PTHR21192:SF2">
    <property type="entry name" value="NADH DEHYDROGENASE [UBIQUINONE] 1 ALPHA SUBCOMPLEX ASSEMBLY FACTOR 3"/>
    <property type="match status" value="1"/>
</dbReference>
<dbReference type="Gene3D" id="3.40.1230.10">
    <property type="entry name" value="MTH938-like"/>
    <property type="match status" value="1"/>
</dbReference>
<organism evidence="1">
    <name type="scientific">marine sediment metagenome</name>
    <dbReference type="NCBI Taxonomy" id="412755"/>
    <lineage>
        <taxon>unclassified sequences</taxon>
        <taxon>metagenomes</taxon>
        <taxon>ecological metagenomes</taxon>
    </lineage>
</organism>
<reference evidence="1" key="1">
    <citation type="journal article" date="2015" name="Nature">
        <title>Complex archaea that bridge the gap between prokaryotes and eukaryotes.</title>
        <authorList>
            <person name="Spang A."/>
            <person name="Saw J.H."/>
            <person name="Jorgensen S.L."/>
            <person name="Zaremba-Niedzwiedzka K."/>
            <person name="Martijn J."/>
            <person name="Lind A.E."/>
            <person name="van Eijk R."/>
            <person name="Schleper C."/>
            <person name="Guy L."/>
            <person name="Ettema T.J."/>
        </authorList>
    </citation>
    <scope>NUCLEOTIDE SEQUENCE</scope>
</reference>
<dbReference type="EMBL" id="LAZR01003785">
    <property type="protein sequence ID" value="KKN14772.1"/>
    <property type="molecule type" value="Genomic_DNA"/>
</dbReference>
<evidence type="ECO:0000313" key="1">
    <source>
        <dbReference type="EMBL" id="KKN14772.1"/>
    </source>
</evidence>
<accession>A0A0F9NRX5</accession>
<dbReference type="SUPFAM" id="SSF64076">
    <property type="entry name" value="MTH938-like"/>
    <property type="match status" value="1"/>
</dbReference>
<gene>
    <name evidence="1" type="ORF">LCGC14_0992760</name>
</gene>
<evidence type="ECO:0008006" key="2">
    <source>
        <dbReference type="Google" id="ProtNLM"/>
    </source>
</evidence>
<name>A0A0F9NRX5_9ZZZZ</name>
<sequence>MKLNLEMVSNANQIQSYGDNHIVVRLKEQMGLCEYDSNIVLTADNVYHDIELDNVENISAESMNALKALDPEVIIFATGSGFSPPMQSLVNKFNKLAIGAEFMSLGSACRTYNLLINELRRVVFVKLN</sequence>
<proteinExistence type="predicted"/>
<protein>
    <recommendedName>
        <fullName evidence="2">Mth938-like domain-containing protein</fullName>
    </recommendedName>
</protein>
<dbReference type="InterPro" id="IPR007523">
    <property type="entry name" value="NDUFAF3/AAMDC"/>
</dbReference>